<proteinExistence type="inferred from homology"/>
<feature type="region of interest" description="Disordered" evidence="5">
    <location>
        <begin position="1"/>
        <end position="36"/>
    </location>
</feature>
<reference evidence="6 7" key="1">
    <citation type="submission" date="2019-06" db="EMBL/GenBank/DDBJ databases">
        <title>Whole genome shotgun sequence of Cellulosimicrobium cellulans NBRC 15516.</title>
        <authorList>
            <person name="Hosoyama A."/>
            <person name="Uohara A."/>
            <person name="Ohji S."/>
            <person name="Ichikawa N."/>
        </authorList>
    </citation>
    <scope>NUCLEOTIDE SEQUENCE [LARGE SCALE GENOMIC DNA]</scope>
    <source>
        <strain evidence="6 7">NBRC 15516</strain>
    </source>
</reference>
<evidence type="ECO:0000313" key="6">
    <source>
        <dbReference type="EMBL" id="GED11183.1"/>
    </source>
</evidence>
<dbReference type="InterPro" id="IPR052705">
    <property type="entry name" value="Gliding_Motility_GTPase"/>
</dbReference>
<evidence type="ECO:0000256" key="4">
    <source>
        <dbReference type="ARBA" id="ARBA00023134"/>
    </source>
</evidence>
<keyword evidence="3" id="KW-0378">Hydrolase</keyword>
<evidence type="ECO:0000313" key="7">
    <source>
        <dbReference type="Proteomes" id="UP000316659"/>
    </source>
</evidence>
<evidence type="ECO:0000256" key="1">
    <source>
        <dbReference type="ARBA" id="ARBA00005290"/>
    </source>
</evidence>
<protein>
    <recommendedName>
        <fullName evidence="8">ATP-binding protein</fullName>
    </recommendedName>
</protein>
<dbReference type="Gene3D" id="3.40.50.300">
    <property type="entry name" value="P-loop containing nucleotide triphosphate hydrolases"/>
    <property type="match status" value="1"/>
</dbReference>
<name>A0A4Y4E2G3_CELCE</name>
<gene>
    <name evidence="6" type="ORF">CCE02nite_31820</name>
</gene>
<dbReference type="CDD" id="cd00882">
    <property type="entry name" value="Ras_like_GTPase"/>
    <property type="match status" value="1"/>
</dbReference>
<sequence length="334" mass="33608">MAFPPSDGSGSAPQAGQPSGVIGGVPGGQSAVRQTAWAPVSAPVGVPTQAPAAAVPARPAAPAAPAAQPVPTVSAPAPTAAAPVAQAGAQPRTAPQPAAPAQPTAPAQPVAAAQPAAPAQPAPSVAPAQPAAAAQAPAAQPAAATSAARTAPTVVKIVVAGGFAVGKTTFIGSISDVEPLNTEAAMTEHSVGVDDAGGVSDRKTTTTVAMDFGRVSLPGNLWLYLFGTPGQDRFLFMWDDLVRGAIGAVVLVDTDRLEQCFPAIDYFESRNIPFVVGVNCFDGVAKHKLEDVREALQIPTHVPMLYTDARSRAATKQTLIALVQLAMRQLRGAA</sequence>
<dbReference type="InterPro" id="IPR027417">
    <property type="entry name" value="P-loop_NTPase"/>
</dbReference>
<comment type="caution">
    <text evidence="6">The sequence shown here is derived from an EMBL/GenBank/DDBJ whole genome shotgun (WGS) entry which is preliminary data.</text>
</comment>
<dbReference type="AlphaFoldDB" id="A0A4Y4E2G3"/>
<dbReference type="SUPFAM" id="SSF52540">
    <property type="entry name" value="P-loop containing nucleoside triphosphate hydrolases"/>
    <property type="match status" value="1"/>
</dbReference>
<accession>A0A4Y4E2G3</accession>
<keyword evidence="2" id="KW-0547">Nucleotide-binding</keyword>
<organism evidence="6 7">
    <name type="scientific">Cellulosimicrobium cellulans</name>
    <name type="common">Arthrobacter luteus</name>
    <dbReference type="NCBI Taxonomy" id="1710"/>
    <lineage>
        <taxon>Bacteria</taxon>
        <taxon>Bacillati</taxon>
        <taxon>Actinomycetota</taxon>
        <taxon>Actinomycetes</taxon>
        <taxon>Micrococcales</taxon>
        <taxon>Promicromonosporaceae</taxon>
        <taxon>Cellulosimicrobium</taxon>
    </lineage>
</organism>
<evidence type="ECO:0008006" key="8">
    <source>
        <dbReference type="Google" id="ProtNLM"/>
    </source>
</evidence>
<dbReference type="Proteomes" id="UP000316659">
    <property type="component" value="Unassembled WGS sequence"/>
</dbReference>
<feature type="region of interest" description="Disordered" evidence="5">
    <location>
        <begin position="63"/>
        <end position="131"/>
    </location>
</feature>
<dbReference type="EMBL" id="BJNZ01000025">
    <property type="protein sequence ID" value="GED11183.1"/>
    <property type="molecule type" value="Genomic_DNA"/>
</dbReference>
<comment type="similarity">
    <text evidence="1">Belongs to the GPN-loop GTPase family.</text>
</comment>
<dbReference type="PANTHER" id="PTHR42708:SF1">
    <property type="entry name" value="GLIDING MOTILITY PROTEIN MGLA"/>
    <property type="match status" value="1"/>
</dbReference>
<evidence type="ECO:0000256" key="3">
    <source>
        <dbReference type="ARBA" id="ARBA00022801"/>
    </source>
</evidence>
<keyword evidence="4" id="KW-0342">GTP-binding</keyword>
<feature type="compositionally biased region" description="Polar residues" evidence="5">
    <location>
        <begin position="8"/>
        <end position="17"/>
    </location>
</feature>
<dbReference type="InterPro" id="IPR004130">
    <property type="entry name" value="Gpn"/>
</dbReference>
<evidence type="ECO:0000256" key="2">
    <source>
        <dbReference type="ARBA" id="ARBA00022741"/>
    </source>
</evidence>
<dbReference type="GO" id="GO:0016787">
    <property type="term" value="F:hydrolase activity"/>
    <property type="evidence" value="ECO:0007669"/>
    <property type="project" value="UniProtKB-KW"/>
</dbReference>
<evidence type="ECO:0000256" key="5">
    <source>
        <dbReference type="SAM" id="MobiDB-lite"/>
    </source>
</evidence>
<dbReference type="GO" id="GO:0005525">
    <property type="term" value="F:GTP binding"/>
    <property type="evidence" value="ECO:0007669"/>
    <property type="project" value="UniProtKB-KW"/>
</dbReference>
<dbReference type="Pfam" id="PF03029">
    <property type="entry name" value="ATP_bind_1"/>
    <property type="match status" value="1"/>
</dbReference>
<dbReference type="PANTHER" id="PTHR42708">
    <property type="entry name" value="ATP/GTP-BINDING PROTEIN-RELATED"/>
    <property type="match status" value="1"/>
</dbReference>